<dbReference type="RefSeq" id="WP_186772570.1">
    <property type="nucleotide sequence ID" value="NZ_JACOMF010000035.1"/>
</dbReference>
<name>A0A9X0R3J1_9PROT</name>
<proteinExistence type="predicted"/>
<sequence>MTPERFAELLDRRGPALARWPAADRAAAEALLAGSPAARAALAEARALDAALRGALPRPDPAALARLQDRIARSIARAPLPAPSGLLARLRAALHPAAPAGWGALVAVATCALWLGLAGVPRAAVDPLGPLLTLPLAGESL</sequence>
<dbReference type="Proteomes" id="UP000600101">
    <property type="component" value="Unassembled WGS sequence"/>
</dbReference>
<accession>A0A9X0R3J1</accession>
<reference evidence="1" key="1">
    <citation type="submission" date="2020-08" db="EMBL/GenBank/DDBJ databases">
        <authorList>
            <person name="Hu Y."/>
            <person name="Nguyen S.V."/>
            <person name="Li F."/>
            <person name="Fanning S."/>
        </authorList>
    </citation>
    <scope>NUCLEOTIDE SEQUENCE</scope>
    <source>
        <strain evidence="1">SYSU D8009</strain>
    </source>
</reference>
<dbReference type="AlphaFoldDB" id="A0A9X0R3J1"/>
<protein>
    <submittedName>
        <fullName evidence="1">Uncharacterized protein</fullName>
    </submittedName>
</protein>
<keyword evidence="2" id="KW-1185">Reference proteome</keyword>
<evidence type="ECO:0000313" key="2">
    <source>
        <dbReference type="Proteomes" id="UP000600101"/>
    </source>
</evidence>
<organism evidence="1 2">
    <name type="scientific">Siccirubricoccus deserti</name>
    <dbReference type="NCBI Taxonomy" id="2013562"/>
    <lineage>
        <taxon>Bacteria</taxon>
        <taxon>Pseudomonadati</taxon>
        <taxon>Pseudomonadota</taxon>
        <taxon>Alphaproteobacteria</taxon>
        <taxon>Acetobacterales</taxon>
        <taxon>Roseomonadaceae</taxon>
        <taxon>Siccirubricoccus</taxon>
    </lineage>
</organism>
<gene>
    <name evidence="1" type="ORF">H7965_21140</name>
</gene>
<evidence type="ECO:0000313" key="1">
    <source>
        <dbReference type="EMBL" id="MBC4017812.1"/>
    </source>
</evidence>
<dbReference type="EMBL" id="JACOMF010000035">
    <property type="protein sequence ID" value="MBC4017812.1"/>
    <property type="molecule type" value="Genomic_DNA"/>
</dbReference>
<comment type="caution">
    <text evidence="1">The sequence shown here is derived from an EMBL/GenBank/DDBJ whole genome shotgun (WGS) entry which is preliminary data.</text>
</comment>